<dbReference type="STRING" id="93625.A0A409XV84"/>
<feature type="domain" description="26S proteasome regulatory subunit Rpn6 N-terminal" evidence="3">
    <location>
        <begin position="247"/>
        <end position="290"/>
    </location>
</feature>
<evidence type="ECO:0000256" key="2">
    <source>
        <dbReference type="SAM" id="Phobius"/>
    </source>
</evidence>
<sequence>MPWIDTILEQFQTIDRFTTDESEYYGPYNTLLTDLFPHTEHYQVTPRYKGPITPGSIDFTTIYVVRKRKFPVFFIEIKPFPHIDDISTRSKADQRMRDQYESIIGQNIFVPKLYAISTMGTRFSVYEYDKETNALLPPSIPRHPSFMTDVAPAARWNHELLEDEGEKRMRQLVSEVKRMCQDITESLPSQSGEGLRDQGAALVKLVKLGELYRDQKGASEPHVRGGPGGGHQLLAGVHVVHCQNQDTKLIRTLLDYLAVIPDSQKVQMEALTDNIACAKQEKLIFLKHSLKMRLVGLQLESRQYHHTLVLIKTLLTELKRLDDKMRFQRDVGVVRHPSFSPCFFICIYIVLQLTFYSIPPFIFFLSLLVASALLPINSGLWITANISPPYPPSKTPSSKKQQAEDVNALLSIRFALRYASSSDVKSMRAVGRAHQSRDLRAFQAVLREYRVGKGQQARFKDSCVELDARPFTFVGVGIEEGGGGPIHGVADVVRALVAPYHRGTAKTHKHNTYQDEDTKTAQEQETAGAGDPCSCLGGITRRPTSSSLIVQFRGVRIGFPTWGVGVSASTGARVTGGVGRVGHVGARDGETSDSKDVTGDGDGDEVKRGTDRTSDLEYGAHLGARLMRDLQTWLAGMQNDIVRYLENEVSTNGGAREGAGRGDGGFERELEKVLEGGGKEGTISSVPVPT</sequence>
<dbReference type="OrthoDB" id="1418352at2759"/>
<accession>A0A409XV84</accession>
<organism evidence="4 5">
    <name type="scientific">Psilocybe cyanescens</name>
    <dbReference type="NCBI Taxonomy" id="93625"/>
    <lineage>
        <taxon>Eukaryota</taxon>
        <taxon>Fungi</taxon>
        <taxon>Dikarya</taxon>
        <taxon>Basidiomycota</taxon>
        <taxon>Agaricomycotina</taxon>
        <taxon>Agaricomycetes</taxon>
        <taxon>Agaricomycetidae</taxon>
        <taxon>Agaricales</taxon>
        <taxon>Agaricineae</taxon>
        <taxon>Strophariaceae</taxon>
        <taxon>Psilocybe</taxon>
    </lineage>
</organism>
<reference evidence="4 5" key="1">
    <citation type="journal article" date="2018" name="Evol. Lett.">
        <title>Horizontal gene cluster transfer increased hallucinogenic mushroom diversity.</title>
        <authorList>
            <person name="Reynolds H.T."/>
            <person name="Vijayakumar V."/>
            <person name="Gluck-Thaler E."/>
            <person name="Korotkin H.B."/>
            <person name="Matheny P.B."/>
            <person name="Slot J.C."/>
        </authorList>
    </citation>
    <scope>NUCLEOTIDE SEQUENCE [LARGE SCALE GENOMIC DNA]</scope>
    <source>
        <strain evidence="4 5">2631</strain>
    </source>
</reference>
<dbReference type="Proteomes" id="UP000283269">
    <property type="component" value="Unassembled WGS sequence"/>
</dbReference>
<keyword evidence="5" id="KW-1185">Reference proteome</keyword>
<feature type="transmembrane region" description="Helical" evidence="2">
    <location>
        <begin position="361"/>
        <end position="384"/>
    </location>
</feature>
<feature type="compositionally biased region" description="Basic and acidic residues" evidence="1">
    <location>
        <begin position="585"/>
        <end position="612"/>
    </location>
</feature>
<evidence type="ECO:0000256" key="1">
    <source>
        <dbReference type="SAM" id="MobiDB-lite"/>
    </source>
</evidence>
<dbReference type="InterPro" id="IPR040773">
    <property type="entry name" value="Rpn6_N"/>
</dbReference>
<dbReference type="EMBL" id="NHYD01000262">
    <property type="protein sequence ID" value="PPQ94733.1"/>
    <property type="molecule type" value="Genomic_DNA"/>
</dbReference>
<dbReference type="InParanoid" id="A0A409XV84"/>
<feature type="region of interest" description="Disordered" evidence="1">
    <location>
        <begin position="506"/>
        <end position="530"/>
    </location>
</feature>
<dbReference type="Gene3D" id="1.25.40.570">
    <property type="match status" value="2"/>
</dbReference>
<feature type="compositionally biased region" description="Basic and acidic residues" evidence="1">
    <location>
        <begin position="512"/>
        <end position="522"/>
    </location>
</feature>
<gene>
    <name evidence="4" type="ORF">CVT25_007698</name>
</gene>
<evidence type="ECO:0000313" key="5">
    <source>
        <dbReference type="Proteomes" id="UP000283269"/>
    </source>
</evidence>
<comment type="caution">
    <text evidence="4">The sequence shown here is derived from an EMBL/GenBank/DDBJ whole genome shotgun (WGS) entry which is preliminary data.</text>
</comment>
<feature type="transmembrane region" description="Helical" evidence="2">
    <location>
        <begin position="333"/>
        <end position="355"/>
    </location>
</feature>
<dbReference type="Pfam" id="PF18055">
    <property type="entry name" value="RPN6_N"/>
    <property type="match status" value="1"/>
</dbReference>
<protein>
    <recommendedName>
        <fullName evidence="3">26S proteasome regulatory subunit Rpn6 N-terminal domain-containing protein</fullName>
    </recommendedName>
</protein>
<keyword evidence="2" id="KW-0472">Membrane</keyword>
<feature type="region of interest" description="Disordered" evidence="1">
    <location>
        <begin position="579"/>
        <end position="612"/>
    </location>
</feature>
<dbReference type="AlphaFoldDB" id="A0A409XV84"/>
<name>A0A409XV84_PSICY</name>
<evidence type="ECO:0000259" key="3">
    <source>
        <dbReference type="Pfam" id="PF18055"/>
    </source>
</evidence>
<evidence type="ECO:0000313" key="4">
    <source>
        <dbReference type="EMBL" id="PPQ94733.1"/>
    </source>
</evidence>
<proteinExistence type="predicted"/>
<keyword evidence="2" id="KW-0812">Transmembrane</keyword>
<keyword evidence="2" id="KW-1133">Transmembrane helix</keyword>